<proteinExistence type="predicted"/>
<dbReference type="Proteomes" id="UP000240638">
    <property type="component" value="Unassembled WGS sequence"/>
</dbReference>
<accession>A0A2T3XZQ7</accession>
<protein>
    <recommendedName>
        <fullName evidence="5">DUF4148 domain-containing protein</fullName>
    </recommendedName>
</protein>
<feature type="signal peptide" evidence="2">
    <location>
        <begin position="1"/>
        <end position="26"/>
    </location>
</feature>
<feature type="chain" id="PRO_5015747368" description="DUF4148 domain-containing protein" evidence="2">
    <location>
        <begin position="27"/>
        <end position="92"/>
    </location>
</feature>
<sequence>MKRAPWVVLGAIVSFVVAATAQPAAAADPQAAAIRSALSSQPGAGERSHSATDVPRGNLRGDIVNNARSHPEATRGGNERPPPPMRPRQNGH</sequence>
<organism evidence="3 4">
    <name type="scientific">Trinickia symbiotica</name>
    <dbReference type="NCBI Taxonomy" id="863227"/>
    <lineage>
        <taxon>Bacteria</taxon>
        <taxon>Pseudomonadati</taxon>
        <taxon>Pseudomonadota</taxon>
        <taxon>Betaproteobacteria</taxon>
        <taxon>Burkholderiales</taxon>
        <taxon>Burkholderiaceae</taxon>
        <taxon>Trinickia</taxon>
    </lineage>
</organism>
<dbReference type="AlphaFoldDB" id="A0A2T3XZQ7"/>
<evidence type="ECO:0000256" key="1">
    <source>
        <dbReference type="SAM" id="MobiDB-lite"/>
    </source>
</evidence>
<reference evidence="3 4" key="1">
    <citation type="submission" date="2018-03" db="EMBL/GenBank/DDBJ databases">
        <title>Whole genome analyses suggest that Burkholderia sensu lato contains two further novel genera in the rhizoxinica-symbiotica group Mycetohabitans gen. nov., and Trinickia gen. nov.: implications for the evolution of diazotrophy and nodulation in the Burkholderiaceae.</title>
        <authorList>
            <person name="Estrada De Los Santos P."/>
            <person name="Palmer M."/>
            <person name="Chavez-Ramirez B."/>
            <person name="Steenkamp E.T."/>
            <person name="Hirsch A.M."/>
            <person name="Manyaka P."/>
            <person name="Maluk M."/>
            <person name="Lafos M."/>
            <person name="Crook M."/>
            <person name="Gross E."/>
            <person name="Simon M.F."/>
            <person name="Bueno Dos Reis Junior F."/>
            <person name="Poole P.S."/>
            <person name="Venter S.N."/>
            <person name="James E.K."/>
        </authorList>
    </citation>
    <scope>NUCLEOTIDE SEQUENCE [LARGE SCALE GENOMIC DNA]</scope>
    <source>
        <strain evidence="3 4">JPY-366</strain>
    </source>
</reference>
<name>A0A2T3XZQ7_9BURK</name>
<keyword evidence="2" id="KW-0732">Signal</keyword>
<dbReference type="EMBL" id="PYUC01000002">
    <property type="protein sequence ID" value="PTB21985.1"/>
    <property type="molecule type" value="Genomic_DNA"/>
</dbReference>
<comment type="caution">
    <text evidence="3">The sequence shown here is derived from an EMBL/GenBank/DDBJ whole genome shotgun (WGS) entry which is preliminary data.</text>
</comment>
<evidence type="ECO:0008006" key="5">
    <source>
        <dbReference type="Google" id="ProtNLM"/>
    </source>
</evidence>
<evidence type="ECO:0000256" key="2">
    <source>
        <dbReference type="SAM" id="SignalP"/>
    </source>
</evidence>
<evidence type="ECO:0000313" key="4">
    <source>
        <dbReference type="Proteomes" id="UP000240638"/>
    </source>
</evidence>
<dbReference type="RefSeq" id="WP_107149536.1">
    <property type="nucleotide sequence ID" value="NZ_PYUC01000002.1"/>
</dbReference>
<feature type="region of interest" description="Disordered" evidence="1">
    <location>
        <begin position="36"/>
        <end position="92"/>
    </location>
</feature>
<gene>
    <name evidence="3" type="ORF">C9I57_05015</name>
</gene>
<evidence type="ECO:0000313" key="3">
    <source>
        <dbReference type="EMBL" id="PTB21985.1"/>
    </source>
</evidence>